<dbReference type="Ensembl" id="ENSCMIT00000012475.1">
    <property type="protein sequence ID" value="ENSCMIP00000012187.1"/>
    <property type="gene ID" value="ENSCMIG00000006241.1"/>
</dbReference>
<accession>A0A4W3HAK6</accession>
<dbReference type="PANTHER" id="PTHR35348:SF1">
    <property type="entry name" value="TESTIS, PROSTATE AND PLACENTA-EXPRESSED PROTEIN"/>
    <property type="match status" value="1"/>
</dbReference>
<proteinExistence type="predicted"/>
<reference evidence="1" key="5">
    <citation type="submission" date="2025-09" db="UniProtKB">
        <authorList>
            <consortium name="Ensembl"/>
        </authorList>
    </citation>
    <scope>IDENTIFICATION</scope>
</reference>
<protein>
    <submittedName>
        <fullName evidence="1">Uncharacterized protein</fullName>
    </submittedName>
</protein>
<reference evidence="2" key="1">
    <citation type="journal article" date="2006" name="Science">
        <title>Ancient noncoding elements conserved in the human genome.</title>
        <authorList>
            <person name="Venkatesh B."/>
            <person name="Kirkness E.F."/>
            <person name="Loh Y.H."/>
            <person name="Halpern A.L."/>
            <person name="Lee A.P."/>
            <person name="Johnson J."/>
            <person name="Dandona N."/>
            <person name="Viswanathan L.D."/>
            <person name="Tay A."/>
            <person name="Venter J.C."/>
            <person name="Strausberg R.L."/>
            <person name="Brenner S."/>
        </authorList>
    </citation>
    <scope>NUCLEOTIDE SEQUENCE [LARGE SCALE GENOMIC DNA]</scope>
</reference>
<reference evidence="1" key="4">
    <citation type="submission" date="2025-08" db="UniProtKB">
        <authorList>
            <consortium name="Ensembl"/>
        </authorList>
    </citation>
    <scope>IDENTIFICATION</scope>
</reference>
<dbReference type="Pfam" id="PF22574">
    <property type="entry name" value="SPMIP8"/>
    <property type="match status" value="1"/>
</dbReference>
<dbReference type="PANTHER" id="PTHR35348">
    <property type="entry name" value="TESTIS, PROSTATE AND PLACENTA-EXPRESSED PROTEIN"/>
    <property type="match status" value="1"/>
</dbReference>
<dbReference type="Proteomes" id="UP000314986">
    <property type="component" value="Unassembled WGS sequence"/>
</dbReference>
<sequence>MCRWDAWNSQLGLDTVKRGDGCLHGSGGWAVPMRVKLAAVKTGLFNPRLPSLRRMDTDDAMRKLPTEHSRHSTNSTGFAHTGGSLTVNDIFSPDGKRSMYQKRELEKPWSNYRPLLTEAAQDWSTFISRCGEFRIPCELHYSGYAVRYLKPNVTQSWRYSLQSEPTLTQYDQMPIPVIFSGFTSVRPWY</sequence>
<reference evidence="2" key="3">
    <citation type="journal article" date="2014" name="Nature">
        <title>Elephant shark genome provides unique insights into gnathostome evolution.</title>
        <authorList>
            <consortium name="International Elephant Shark Genome Sequencing Consortium"/>
            <person name="Venkatesh B."/>
            <person name="Lee A.P."/>
            <person name="Ravi V."/>
            <person name="Maurya A.K."/>
            <person name="Lian M.M."/>
            <person name="Swann J.B."/>
            <person name="Ohta Y."/>
            <person name="Flajnik M.F."/>
            <person name="Sutoh Y."/>
            <person name="Kasahara M."/>
            <person name="Hoon S."/>
            <person name="Gangu V."/>
            <person name="Roy S.W."/>
            <person name="Irimia M."/>
            <person name="Korzh V."/>
            <person name="Kondrychyn I."/>
            <person name="Lim Z.W."/>
            <person name="Tay B.H."/>
            <person name="Tohari S."/>
            <person name="Kong K.W."/>
            <person name="Ho S."/>
            <person name="Lorente-Galdos B."/>
            <person name="Quilez J."/>
            <person name="Marques-Bonet T."/>
            <person name="Raney B.J."/>
            <person name="Ingham P.W."/>
            <person name="Tay A."/>
            <person name="Hillier L.W."/>
            <person name="Minx P."/>
            <person name="Boehm T."/>
            <person name="Wilson R.K."/>
            <person name="Brenner S."/>
            <person name="Warren W.C."/>
        </authorList>
    </citation>
    <scope>NUCLEOTIDE SEQUENCE [LARGE SCALE GENOMIC DNA]</scope>
</reference>
<dbReference type="InParanoid" id="A0A4W3HAK6"/>
<dbReference type="GeneTree" id="ENSGT00390000013928"/>
<dbReference type="AlphaFoldDB" id="A0A4W3HAK6"/>
<keyword evidence="2" id="KW-1185">Reference proteome</keyword>
<dbReference type="InterPro" id="IPR034584">
    <property type="entry name" value="SPMIP8"/>
</dbReference>
<evidence type="ECO:0000313" key="1">
    <source>
        <dbReference type="Ensembl" id="ENSCMIP00000012187.1"/>
    </source>
</evidence>
<reference evidence="2" key="2">
    <citation type="journal article" date="2007" name="PLoS Biol.">
        <title>Survey sequencing and comparative analysis of the elephant shark (Callorhinchus milii) genome.</title>
        <authorList>
            <person name="Venkatesh B."/>
            <person name="Kirkness E.F."/>
            <person name="Loh Y.H."/>
            <person name="Halpern A.L."/>
            <person name="Lee A.P."/>
            <person name="Johnson J."/>
            <person name="Dandona N."/>
            <person name="Viswanathan L.D."/>
            <person name="Tay A."/>
            <person name="Venter J.C."/>
            <person name="Strausberg R.L."/>
            <person name="Brenner S."/>
        </authorList>
    </citation>
    <scope>NUCLEOTIDE SEQUENCE [LARGE SCALE GENOMIC DNA]</scope>
</reference>
<name>A0A4W3HAK6_CALMI</name>
<evidence type="ECO:0000313" key="2">
    <source>
        <dbReference type="Proteomes" id="UP000314986"/>
    </source>
</evidence>
<organism evidence="1 2">
    <name type="scientific">Callorhinchus milii</name>
    <name type="common">Ghost shark</name>
    <dbReference type="NCBI Taxonomy" id="7868"/>
    <lineage>
        <taxon>Eukaryota</taxon>
        <taxon>Metazoa</taxon>
        <taxon>Chordata</taxon>
        <taxon>Craniata</taxon>
        <taxon>Vertebrata</taxon>
        <taxon>Chondrichthyes</taxon>
        <taxon>Holocephali</taxon>
        <taxon>Chimaeriformes</taxon>
        <taxon>Callorhinchidae</taxon>
        <taxon>Callorhinchus</taxon>
    </lineage>
</organism>